<evidence type="ECO:0000256" key="1">
    <source>
        <dbReference type="ARBA" id="ARBA00022658"/>
    </source>
</evidence>
<feature type="region of interest" description="Disordered" evidence="3">
    <location>
        <begin position="318"/>
        <end position="351"/>
    </location>
</feature>
<evidence type="ECO:0000259" key="4">
    <source>
        <dbReference type="PROSITE" id="PS50009"/>
    </source>
</evidence>
<dbReference type="GO" id="GO:0007265">
    <property type="term" value="P:Ras protein signal transduction"/>
    <property type="evidence" value="ECO:0007669"/>
    <property type="project" value="TreeGrafter"/>
</dbReference>
<feature type="domain" description="Ras-GEF" evidence="4">
    <location>
        <begin position="358"/>
        <end position="596"/>
    </location>
</feature>
<feature type="compositionally biased region" description="Acidic residues" evidence="3">
    <location>
        <begin position="334"/>
        <end position="351"/>
    </location>
</feature>
<dbReference type="SMART" id="SM00147">
    <property type="entry name" value="RasGEF"/>
    <property type="match status" value="1"/>
</dbReference>
<dbReference type="InterPro" id="IPR023578">
    <property type="entry name" value="Ras_GEF_dom_sf"/>
</dbReference>
<dbReference type="InterPro" id="IPR008937">
    <property type="entry name" value="Ras-like_GEF"/>
</dbReference>
<evidence type="ECO:0000256" key="3">
    <source>
        <dbReference type="SAM" id="MobiDB-lite"/>
    </source>
</evidence>
<feature type="region of interest" description="Disordered" evidence="3">
    <location>
        <begin position="623"/>
        <end position="648"/>
    </location>
</feature>
<evidence type="ECO:0000313" key="6">
    <source>
        <dbReference type="Proteomes" id="UP000694556"/>
    </source>
</evidence>
<dbReference type="AlphaFoldDB" id="A0A8C3CP91"/>
<dbReference type="SUPFAM" id="SSF48366">
    <property type="entry name" value="Ras GEF"/>
    <property type="match status" value="1"/>
</dbReference>
<proteinExistence type="predicted"/>
<reference evidence="5" key="1">
    <citation type="submission" date="2025-08" db="UniProtKB">
        <authorList>
            <consortium name="Ensembl"/>
        </authorList>
    </citation>
    <scope>IDENTIFICATION</scope>
</reference>
<feature type="compositionally biased region" description="Pro residues" evidence="3">
    <location>
        <begin position="782"/>
        <end position="794"/>
    </location>
</feature>
<keyword evidence="1 2" id="KW-0344">Guanine-nucleotide releasing factor</keyword>
<feature type="region of interest" description="Disordered" evidence="3">
    <location>
        <begin position="174"/>
        <end position="218"/>
    </location>
</feature>
<dbReference type="GO" id="GO:0005886">
    <property type="term" value="C:plasma membrane"/>
    <property type="evidence" value="ECO:0007669"/>
    <property type="project" value="TreeGrafter"/>
</dbReference>
<dbReference type="PANTHER" id="PTHR23113">
    <property type="entry name" value="GUANINE NUCLEOTIDE EXCHANGE FACTOR"/>
    <property type="match status" value="1"/>
</dbReference>
<organism evidence="5 6">
    <name type="scientific">Cairina moschata</name>
    <name type="common">Muscovy duck</name>
    <dbReference type="NCBI Taxonomy" id="8855"/>
    <lineage>
        <taxon>Eukaryota</taxon>
        <taxon>Metazoa</taxon>
        <taxon>Chordata</taxon>
        <taxon>Craniata</taxon>
        <taxon>Vertebrata</taxon>
        <taxon>Euteleostomi</taxon>
        <taxon>Archelosauria</taxon>
        <taxon>Archosauria</taxon>
        <taxon>Dinosauria</taxon>
        <taxon>Saurischia</taxon>
        <taxon>Theropoda</taxon>
        <taxon>Coelurosauria</taxon>
        <taxon>Aves</taxon>
        <taxon>Neognathae</taxon>
        <taxon>Galloanserae</taxon>
        <taxon>Anseriformes</taxon>
        <taxon>Anatidae</taxon>
        <taxon>Anatinae</taxon>
        <taxon>Cairina</taxon>
    </lineage>
</organism>
<evidence type="ECO:0000256" key="2">
    <source>
        <dbReference type="PROSITE-ProRule" id="PRU00168"/>
    </source>
</evidence>
<accession>A0A8C3CP91</accession>
<keyword evidence="6" id="KW-1185">Reference proteome</keyword>
<dbReference type="Ensembl" id="ENSCMMT00000024099.1">
    <property type="protein sequence ID" value="ENSCMMP00000022002.1"/>
    <property type="gene ID" value="ENSCMMG00000013837.1"/>
</dbReference>
<name>A0A8C3CP91_CAIMO</name>
<sequence>MLGCCGAALGALGSTTGMLWDFTGNTGMLWGNTGSTGMLQGSTGSTGSTTGILWDSIASTGKHHWDAMGQHWKHWDALGQHWEHHWGAMGQHWEHWEHCWDAVGQHWEHWGAPLACKGAALGCCGAALGALGCCGAALGALGAPLACYGAAQEHWDAMGCYWEHWDAMGQHWDAVGQPAGAEGPPSRPGPPPPCPCRGADRAVGRSRGSEPWGAPCSRGRCGRCWRGPGPPWARSRGWCSAPTGPAPPTRTPPRLEEMGGLSAAPSSPEVAEAKGALAALLSAWLDGYPEDFGGPPAAPLAERLVGVLEPGSEAGRRLENLRGAPPEPPTPLPDGDEDGDGDGDGDGDADPLDILAFQAQEVAEQLTLMEADLFVRLVPYECLGALWSQRDKKGQERACPSVRATVRQFNRLAGAVVRSCLGGAGLRPPQRARLLEKWIRVAEECRALRNFSSLCAIVSALQSSPVHRLKHSWEEIGRDAQRSYEELSAICSEQDNYSASRQLLFQGVVPYLGTFLRDLVMLDAAMKDELEVGTCPLRGGGDTAGCPQSWGGGVLGDRGVPRLMAVSLCCRTAGSTLRSAARSSRCCPRSASCRPRAAATACSPGPASDDGCGRCGPCPRHRATASPVPSSPPGTRRPRAPPSPRWLSRTAQSEWVWGGGGGEDIGVRGGVTPFVPPPGGGGGGGVGGLPGLGWGVAWSYGIWGMSLWGWCPPLPHMSPCVPPVSPPRVPAATASPVPSSPPGTRRPRAPPSPRWSSRTAQSEWVWGGGAERTSGCEGGSPPLYPRPYPPPPIP</sequence>
<feature type="compositionally biased region" description="Pro residues" evidence="3">
    <location>
        <begin position="185"/>
        <end position="195"/>
    </location>
</feature>
<dbReference type="Gene3D" id="1.10.840.10">
    <property type="entry name" value="Ras guanine-nucleotide exchange factors catalytic domain"/>
    <property type="match status" value="1"/>
</dbReference>
<dbReference type="PANTHER" id="PTHR23113:SF35">
    <property type="entry name" value="RAL GUANINE NUCLEOTIDE DISSOCIATION STIMULATOR"/>
    <property type="match status" value="1"/>
</dbReference>
<feature type="region of interest" description="Disordered" evidence="3">
    <location>
        <begin position="234"/>
        <end position="266"/>
    </location>
</feature>
<feature type="region of interest" description="Disordered" evidence="3">
    <location>
        <begin position="727"/>
        <end position="794"/>
    </location>
</feature>
<evidence type="ECO:0000313" key="5">
    <source>
        <dbReference type="Ensembl" id="ENSCMMP00000022002.1"/>
    </source>
</evidence>
<reference evidence="5" key="2">
    <citation type="submission" date="2025-09" db="UniProtKB">
        <authorList>
            <consortium name="Ensembl"/>
        </authorList>
    </citation>
    <scope>IDENTIFICATION</scope>
</reference>
<dbReference type="GO" id="GO:0005085">
    <property type="term" value="F:guanyl-nucleotide exchange factor activity"/>
    <property type="evidence" value="ECO:0007669"/>
    <property type="project" value="UniProtKB-KW"/>
</dbReference>
<dbReference type="CDD" id="cd00155">
    <property type="entry name" value="RasGEF"/>
    <property type="match status" value="1"/>
</dbReference>
<dbReference type="InterPro" id="IPR001895">
    <property type="entry name" value="RASGEF_cat_dom"/>
</dbReference>
<dbReference type="PROSITE" id="PS50009">
    <property type="entry name" value="RASGEF_CAT"/>
    <property type="match status" value="1"/>
</dbReference>
<dbReference type="Pfam" id="PF00617">
    <property type="entry name" value="RasGEF"/>
    <property type="match status" value="1"/>
</dbReference>
<protein>
    <submittedName>
        <fullName evidence="5">Ral guanine nucleotide dissociation stimulator like 2</fullName>
    </submittedName>
</protein>
<dbReference type="InterPro" id="IPR036964">
    <property type="entry name" value="RASGEF_cat_dom_sf"/>
</dbReference>
<dbReference type="Proteomes" id="UP000694556">
    <property type="component" value="Unassembled WGS sequence"/>
</dbReference>